<dbReference type="Proteomes" id="UP000075225">
    <property type="component" value="Unassembled WGS sequence"/>
</dbReference>
<dbReference type="VEuPathDB" id="ToxoDB:TGPRC2_425010"/>
<gene>
    <name evidence="1" type="ORF">TGPRC2_425010</name>
</gene>
<protein>
    <submittedName>
        <fullName evidence="1">Glycosyl hydrolase family 31 protein</fullName>
    </submittedName>
</protein>
<dbReference type="Gene3D" id="3.20.20.80">
    <property type="entry name" value="Glycosidases"/>
    <property type="match status" value="1"/>
</dbReference>
<proteinExistence type="predicted"/>
<comment type="caution">
    <text evidence="1">The sequence shown here is derived from an EMBL/GenBank/DDBJ whole genome shotgun (WGS) entry which is preliminary data.</text>
</comment>
<organism evidence="1 2">
    <name type="scientific">Toxoplasma gondii TgCatPRC2</name>
    <dbReference type="NCBI Taxonomy" id="1130821"/>
    <lineage>
        <taxon>Eukaryota</taxon>
        <taxon>Sar</taxon>
        <taxon>Alveolata</taxon>
        <taxon>Apicomplexa</taxon>
        <taxon>Conoidasida</taxon>
        <taxon>Coccidia</taxon>
        <taxon>Eucoccidiorida</taxon>
        <taxon>Eimeriorina</taxon>
        <taxon>Sarcocystidae</taxon>
        <taxon>Toxoplasma</taxon>
    </lineage>
</organism>
<dbReference type="AlphaFoldDB" id="A0A151HDS5"/>
<dbReference type="EMBL" id="AHZP02001381">
    <property type="protein sequence ID" value="KYK67513.1"/>
    <property type="molecule type" value="Genomic_DNA"/>
</dbReference>
<keyword evidence="1" id="KW-0378">Hydrolase</keyword>
<name>A0A151HDS5_TOXGO</name>
<evidence type="ECO:0000313" key="1">
    <source>
        <dbReference type="EMBL" id="KYK67513.1"/>
    </source>
</evidence>
<reference evidence="2" key="1">
    <citation type="submission" date="2016-03" db="EMBL/GenBank/DDBJ databases">
        <authorList>
            <person name="Sibley D."/>
            <person name="Venepally P."/>
            <person name="Karamycheva S."/>
            <person name="Hadjithomas M."/>
            <person name="Khan A."/>
            <person name="Brunk B."/>
            <person name="Roos D."/>
            <person name="Caler E."/>
            <person name="Lorenzi H."/>
        </authorList>
    </citation>
    <scope>NUCLEOTIDE SEQUENCE [LARGE SCALE GENOMIC DNA]</scope>
    <source>
        <strain evidence="2">TgCatPRC2</strain>
    </source>
</reference>
<sequence>MPAMAPLFALGKHQCRWNYNDQ</sequence>
<accession>A0A151HDS5</accession>
<feature type="non-terminal residue" evidence="1">
    <location>
        <position position="22"/>
    </location>
</feature>
<evidence type="ECO:0000313" key="2">
    <source>
        <dbReference type="Proteomes" id="UP000075225"/>
    </source>
</evidence>
<dbReference type="GO" id="GO:0016787">
    <property type="term" value="F:hydrolase activity"/>
    <property type="evidence" value="ECO:0007669"/>
    <property type="project" value="UniProtKB-KW"/>
</dbReference>